<dbReference type="EMBL" id="KP136319">
    <property type="protein sequence ID" value="AJF97378.1"/>
    <property type="molecule type" value="Genomic_DNA"/>
</dbReference>
<dbReference type="GeneID" id="23462295"/>
<proteinExistence type="predicted"/>
<sequence length="539" mass="58663">MATIDDLPLDVLDLLLNGDEHAPPALDPQYRSTARLVSPQWRAVIETVGCGAKKALTAANPTGADAAAWMGGRLICASTLVDRLVHAHSVDDMDAAVARFLDAWAPIVSWLHAASVLALLEPPPPFSTRRASPLATITMRAVDCKIARHVLDRVCARICADDSTSAHIAVPSWRRTFDRGVLAAVAADYSETAMAFLFRTSTVLACDPTLTLDSTESLVEYIASQSWDHIAGHDAACTAQALLGLIKPAPFHNTGDAHDLWRWMVCVIGWTYRKGAWTNVVARTSRFKVYDLCAPRQDFSINAKAAAHYANVDLLRRLPDHLYQGTKIIADVLDGPSSRGAAAAALDWLAAERAFVPTHIQADHLFGTQPWLSGGRRRLSLLLDRWPHLVDVARQCTHQTVASVLGALGANDLAEAEHMMEVLSPHAPDLDEGLWPTLVDRLHHRGYCQVVDLHIACALAVQRDHSPLWQAWCGDMTKPIDKRRVLACTTRIGPGALDARAKEELDGLFACLASHGLLIECASFACDDDASHGYARALE</sequence>
<name>A0A0B5IXA7_9VIRU</name>
<evidence type="ECO:0000313" key="1">
    <source>
        <dbReference type="EMBL" id="AJF97378.1"/>
    </source>
</evidence>
<reference evidence="1 2" key="1">
    <citation type="journal article" date="2015" name="Parasitol. Res.">
        <title>Viruses in close associations with free-living amoebae.</title>
        <authorList>
            <person name="Scheid P."/>
        </authorList>
    </citation>
    <scope>NUCLEOTIDE SEQUENCE [LARGE SCALE GENOMIC DNA]</scope>
    <source>
        <strain evidence="1">KlaHel</strain>
    </source>
</reference>
<protein>
    <submittedName>
        <fullName evidence="1">Uncharacterized protein</fullName>
    </submittedName>
</protein>
<organism evidence="1 2">
    <name type="scientific">Pandoravirus inopinatum</name>
    <dbReference type="NCBI Taxonomy" id="1605721"/>
    <lineage>
        <taxon>Viruses</taxon>
        <taxon>Pandoravirus</taxon>
    </lineage>
</organism>
<dbReference type="RefSeq" id="YP_009119613.1">
    <property type="nucleotide sequence ID" value="NC_026440.1"/>
</dbReference>
<dbReference type="KEGG" id="vg:23462295"/>
<accession>A0A0B5IXA7</accession>
<evidence type="ECO:0000313" key="2">
    <source>
        <dbReference type="Proteomes" id="UP000202511"/>
    </source>
</evidence>
<dbReference type="Proteomes" id="UP000202511">
    <property type="component" value="Segment"/>
</dbReference>